<proteinExistence type="predicted"/>
<evidence type="ECO:0000313" key="3">
    <source>
        <dbReference type="Proteomes" id="UP000603317"/>
    </source>
</evidence>
<keyword evidence="3" id="KW-1185">Reference proteome</keyword>
<dbReference type="EMBL" id="BMID01000001">
    <property type="protein sequence ID" value="GFZ97894.1"/>
    <property type="molecule type" value="Genomic_DNA"/>
</dbReference>
<comment type="caution">
    <text evidence="2">The sequence shown here is derived from an EMBL/GenBank/DDBJ whole genome shotgun (WGS) entry which is preliminary data.</text>
</comment>
<feature type="chain" id="PRO_5047244065" evidence="1">
    <location>
        <begin position="23"/>
        <end position="179"/>
    </location>
</feature>
<accession>A0ABQ1F3I9</accession>
<evidence type="ECO:0000313" key="2">
    <source>
        <dbReference type="EMBL" id="GFZ97894.1"/>
    </source>
</evidence>
<reference evidence="3" key="1">
    <citation type="journal article" date="2019" name="Int. J. Syst. Evol. Microbiol.">
        <title>The Global Catalogue of Microorganisms (GCM) 10K type strain sequencing project: providing services to taxonomists for standard genome sequencing and annotation.</title>
        <authorList>
            <consortium name="The Broad Institute Genomics Platform"/>
            <consortium name="The Broad Institute Genome Sequencing Center for Infectious Disease"/>
            <person name="Wu L."/>
            <person name="Ma J."/>
        </authorList>
    </citation>
    <scope>NUCLEOTIDE SEQUENCE [LARGE SCALE GENOMIC DNA]</scope>
    <source>
        <strain evidence="3">CGMCC 1.15297</strain>
    </source>
</reference>
<keyword evidence="1" id="KW-0732">Signal</keyword>
<dbReference type="RefSeq" id="WP_188640971.1">
    <property type="nucleotide sequence ID" value="NZ_BMID01000001.1"/>
</dbReference>
<protein>
    <submittedName>
        <fullName evidence="2">Uncharacterized protein</fullName>
    </submittedName>
</protein>
<evidence type="ECO:0000256" key="1">
    <source>
        <dbReference type="SAM" id="SignalP"/>
    </source>
</evidence>
<sequence length="179" mass="18971">MISRFTAGLAAAATLVAPPAAAQEASWYSGSDPSEEAFVQQPGKAYLLIAGCDALDGIYPYLAFGIMSFVNWRIKEQTLGFRDEPNEGVELTVSGTTSDGPFTFRTSDRGYYGGTAARRDNGAGDEVVVNYAGGSITPAQLRLLMRARTITVSVLGFEYDFSAAGSARTLGRLSCTADL</sequence>
<name>A0ABQ1F3I9_9SPHN</name>
<feature type="signal peptide" evidence="1">
    <location>
        <begin position="1"/>
        <end position="22"/>
    </location>
</feature>
<dbReference type="Proteomes" id="UP000603317">
    <property type="component" value="Unassembled WGS sequence"/>
</dbReference>
<gene>
    <name evidence="2" type="ORF">GCM10010923_02450</name>
</gene>
<organism evidence="2 3">
    <name type="scientific">Blastomonas marina</name>
    <dbReference type="NCBI Taxonomy" id="1867408"/>
    <lineage>
        <taxon>Bacteria</taxon>
        <taxon>Pseudomonadati</taxon>
        <taxon>Pseudomonadota</taxon>
        <taxon>Alphaproteobacteria</taxon>
        <taxon>Sphingomonadales</taxon>
        <taxon>Sphingomonadaceae</taxon>
        <taxon>Blastomonas</taxon>
    </lineage>
</organism>